<proteinExistence type="predicted"/>
<evidence type="ECO:0000259" key="2">
    <source>
        <dbReference type="PROSITE" id="PS51708"/>
    </source>
</evidence>
<comment type="caution">
    <text evidence="3">The sequence shown here is derived from an EMBL/GenBank/DDBJ whole genome shotgun (WGS) entry which is preliminary data.</text>
</comment>
<dbReference type="Proteomes" id="UP000534286">
    <property type="component" value="Unassembled WGS sequence"/>
</dbReference>
<dbReference type="Gene3D" id="1.40.20.10">
    <property type="entry name" value="CHAD domain"/>
    <property type="match status" value="1"/>
</dbReference>
<dbReference type="SMART" id="SM00880">
    <property type="entry name" value="CHAD"/>
    <property type="match status" value="1"/>
</dbReference>
<dbReference type="SMART" id="SM01118">
    <property type="entry name" value="CYTH"/>
    <property type="match status" value="1"/>
</dbReference>
<dbReference type="InterPro" id="IPR033469">
    <property type="entry name" value="CYTH-like_dom_sf"/>
</dbReference>
<dbReference type="AlphaFoldDB" id="A0A7W7RU66"/>
<evidence type="ECO:0000313" key="3">
    <source>
        <dbReference type="EMBL" id="MBB4937643.1"/>
    </source>
</evidence>
<dbReference type="RefSeq" id="WP_184753990.1">
    <property type="nucleotide sequence ID" value="NZ_BAABEK010000050.1"/>
</dbReference>
<dbReference type="InterPro" id="IPR038186">
    <property type="entry name" value="CHAD_dom_sf"/>
</dbReference>
<name>A0A7W7RU66_9ACTN</name>
<organism evidence="3 4">
    <name type="scientific">Streptosporangium album</name>
    <dbReference type="NCBI Taxonomy" id="47479"/>
    <lineage>
        <taxon>Bacteria</taxon>
        <taxon>Bacillati</taxon>
        <taxon>Actinomycetota</taxon>
        <taxon>Actinomycetes</taxon>
        <taxon>Streptosporangiales</taxon>
        <taxon>Streptosporangiaceae</taxon>
        <taxon>Streptosporangium</taxon>
    </lineage>
</organism>
<dbReference type="Gene3D" id="2.40.320.10">
    <property type="entry name" value="Hypothetical Protein Pfu-838710-001"/>
    <property type="match status" value="1"/>
</dbReference>
<keyword evidence="4" id="KW-1185">Reference proteome</keyword>
<accession>A0A7W7RU66</accession>
<dbReference type="PROSITE" id="PS51708">
    <property type="entry name" value="CHAD"/>
    <property type="match status" value="1"/>
</dbReference>
<sequence length="492" mass="53694">MAIEIEDKFDVPVDYETPELTGLPGVVDVVGPRTYQLVALYFDTPDLRLAARGITLRRRRGGTDAGWHLKLPKAKGVRQEIAHPLTRSIKTVPTELADLVLAYTRGAPLVPIAELDTRRGVTTPVNGAGVRLVEIADDRVKGTVFGAEPHVERWREVEAELVEGDEKLLRKVGRRLVKAGAAPAGSASKLARLLNAVAPVPGPPRAATRPGSAGELVMNYLSAQADALLAQDPRVRQAEEDAVHQMRVASRRLRSALKSFASVIEGTDPLQEELKWLGQILGEVRDLEVVRERFARRLDSLDGELIVGPVRARLSSDLLDAEHEAYDRIREMLGGERYFALLDALDDLTGSPTLTQAARRPAGTLDALAAKSWRRVTRAYARAQAADDPVVREPAMHDVRKAAKRARYTAETLGMKKLAGRAEAVQETLGAHLDGVVAQGRLAAEAEAARRLGEDTFTYGVLSGLERAAAERAFEEFPRLWAETTEAVAKLL</sequence>
<dbReference type="EMBL" id="JACHJU010000001">
    <property type="protein sequence ID" value="MBB4937643.1"/>
    <property type="molecule type" value="Genomic_DNA"/>
</dbReference>
<dbReference type="InterPro" id="IPR007899">
    <property type="entry name" value="CHAD_dom"/>
</dbReference>
<feature type="domain" description="CYTH" evidence="1">
    <location>
        <begin position="2"/>
        <end position="200"/>
    </location>
</feature>
<evidence type="ECO:0000259" key="1">
    <source>
        <dbReference type="PROSITE" id="PS51707"/>
    </source>
</evidence>
<reference evidence="3 4" key="1">
    <citation type="submission" date="2020-08" db="EMBL/GenBank/DDBJ databases">
        <title>Sequencing the genomes of 1000 actinobacteria strains.</title>
        <authorList>
            <person name="Klenk H.-P."/>
        </authorList>
    </citation>
    <scope>NUCLEOTIDE SEQUENCE [LARGE SCALE GENOMIC DNA]</scope>
    <source>
        <strain evidence="3 4">DSM 43023</strain>
    </source>
</reference>
<dbReference type="PROSITE" id="PS51707">
    <property type="entry name" value="CYTH"/>
    <property type="match status" value="1"/>
</dbReference>
<dbReference type="PANTHER" id="PTHR39339:SF1">
    <property type="entry name" value="CHAD DOMAIN-CONTAINING PROTEIN"/>
    <property type="match status" value="1"/>
</dbReference>
<gene>
    <name evidence="3" type="ORF">FHR32_001948</name>
</gene>
<protein>
    <submittedName>
        <fullName evidence="3">CHAD domain-containing protein</fullName>
    </submittedName>
</protein>
<dbReference type="InterPro" id="IPR023577">
    <property type="entry name" value="CYTH_domain"/>
</dbReference>
<dbReference type="Pfam" id="PF01928">
    <property type="entry name" value="CYTH"/>
    <property type="match status" value="1"/>
</dbReference>
<feature type="domain" description="CHAD" evidence="2">
    <location>
        <begin position="210"/>
        <end position="486"/>
    </location>
</feature>
<evidence type="ECO:0000313" key="4">
    <source>
        <dbReference type="Proteomes" id="UP000534286"/>
    </source>
</evidence>
<dbReference type="PANTHER" id="PTHR39339">
    <property type="entry name" value="SLR1444 PROTEIN"/>
    <property type="match status" value="1"/>
</dbReference>
<dbReference type="CDD" id="cd07374">
    <property type="entry name" value="CYTH-like_Pase"/>
    <property type="match status" value="1"/>
</dbReference>
<dbReference type="SUPFAM" id="SSF55154">
    <property type="entry name" value="CYTH-like phosphatases"/>
    <property type="match status" value="1"/>
</dbReference>
<dbReference type="Pfam" id="PF05235">
    <property type="entry name" value="CHAD"/>
    <property type="match status" value="1"/>
</dbReference>